<evidence type="ECO:0000313" key="7">
    <source>
        <dbReference type="Proteomes" id="UP000249769"/>
    </source>
</evidence>
<evidence type="ECO:0000256" key="4">
    <source>
        <dbReference type="ARBA" id="ARBA00025742"/>
    </source>
</evidence>
<comment type="similarity">
    <text evidence="4">Belongs to the cyclic nucleotide phosphodiesterase class-III family.</text>
</comment>
<evidence type="ECO:0000256" key="2">
    <source>
        <dbReference type="ARBA" id="ARBA00022801"/>
    </source>
</evidence>
<evidence type="ECO:0000256" key="1">
    <source>
        <dbReference type="ARBA" id="ARBA00022723"/>
    </source>
</evidence>
<dbReference type="EMBL" id="QFOL01000033">
    <property type="protein sequence ID" value="PZP52949.1"/>
    <property type="molecule type" value="Genomic_DNA"/>
</dbReference>
<dbReference type="PANTHER" id="PTHR42988:SF2">
    <property type="entry name" value="CYCLIC NUCLEOTIDE PHOSPHODIESTERASE CBUA0032-RELATED"/>
    <property type="match status" value="1"/>
</dbReference>
<keyword evidence="1" id="KW-0479">Metal-binding</keyword>
<dbReference type="Proteomes" id="UP000249769">
    <property type="component" value="Unassembled WGS sequence"/>
</dbReference>
<evidence type="ECO:0000256" key="3">
    <source>
        <dbReference type="ARBA" id="ARBA00023004"/>
    </source>
</evidence>
<protein>
    <submittedName>
        <fullName evidence="6">Phosphohydrolase</fullName>
    </submittedName>
</protein>
<dbReference type="InterPro" id="IPR029052">
    <property type="entry name" value="Metallo-depent_PP-like"/>
</dbReference>
<sequence>MSEPVRFIHLTDLHVGDPAVRDEHLYSDTNATLAAILTDVKKLVPAPRFVVVSGDLTNRGDAGSYEMLKSIFAEADLAMPVLFALGNHDRRDGFYQVMLGKTDHDDTPYDHSCVIDGIHLVVLDSSLPGKVGGGFEPGQIDWLKAELEHHADLPKLLVTHHAPTLDADPATEWEALSISDTEVLRQTVAGKNILGILSGHVHYDRVSNWYGVPVVIGIGQHGPTDVQWLHEGIRMLEGASFVIGAVRPSGLTVTFAPLRKEVRELSRSTHVEMVELIKSFETGQQAAE</sequence>
<feature type="domain" description="Calcineurin-like phosphoesterase" evidence="5">
    <location>
        <begin position="6"/>
        <end position="203"/>
    </location>
</feature>
<organism evidence="6 7">
    <name type="scientific">Agrobacterium fabrum</name>
    <dbReference type="NCBI Taxonomy" id="1176649"/>
    <lineage>
        <taxon>Bacteria</taxon>
        <taxon>Pseudomonadati</taxon>
        <taxon>Pseudomonadota</taxon>
        <taxon>Alphaproteobacteria</taxon>
        <taxon>Hyphomicrobiales</taxon>
        <taxon>Rhizobiaceae</taxon>
        <taxon>Rhizobium/Agrobacterium group</taxon>
        <taxon>Agrobacterium</taxon>
        <taxon>Agrobacterium tumefaciens complex</taxon>
    </lineage>
</organism>
<dbReference type="SUPFAM" id="SSF56300">
    <property type="entry name" value="Metallo-dependent phosphatases"/>
    <property type="match status" value="1"/>
</dbReference>
<keyword evidence="2 6" id="KW-0378">Hydrolase</keyword>
<dbReference type="AlphaFoldDB" id="A0A2W5HGS9"/>
<evidence type="ECO:0000313" key="6">
    <source>
        <dbReference type="EMBL" id="PZP52949.1"/>
    </source>
</evidence>
<dbReference type="InterPro" id="IPR050884">
    <property type="entry name" value="CNP_phosphodiesterase-III"/>
</dbReference>
<dbReference type="PANTHER" id="PTHR42988">
    <property type="entry name" value="PHOSPHOHYDROLASE"/>
    <property type="match status" value="1"/>
</dbReference>
<dbReference type="Pfam" id="PF00149">
    <property type="entry name" value="Metallophos"/>
    <property type="match status" value="1"/>
</dbReference>
<keyword evidence="3" id="KW-0408">Iron</keyword>
<reference evidence="6 7" key="1">
    <citation type="submission" date="2017-08" db="EMBL/GenBank/DDBJ databases">
        <title>Infants hospitalized years apart are colonized by the same room-sourced microbial strains.</title>
        <authorList>
            <person name="Brooks B."/>
            <person name="Olm M.R."/>
            <person name="Firek B.A."/>
            <person name="Baker R."/>
            <person name="Thomas B.C."/>
            <person name="Morowitz M.J."/>
            <person name="Banfield J.F."/>
        </authorList>
    </citation>
    <scope>NUCLEOTIDE SEQUENCE [LARGE SCALE GENOMIC DNA]</scope>
    <source>
        <strain evidence="6">S2_009_000_R2_73</strain>
    </source>
</reference>
<dbReference type="GO" id="GO:0046872">
    <property type="term" value="F:metal ion binding"/>
    <property type="evidence" value="ECO:0007669"/>
    <property type="project" value="UniProtKB-KW"/>
</dbReference>
<comment type="caution">
    <text evidence="6">The sequence shown here is derived from an EMBL/GenBank/DDBJ whole genome shotgun (WGS) entry which is preliminary data.</text>
</comment>
<proteinExistence type="inferred from homology"/>
<accession>A0A2W5HGS9</accession>
<dbReference type="InterPro" id="IPR004843">
    <property type="entry name" value="Calcineurin-like_PHP"/>
</dbReference>
<name>A0A2W5HGS9_9HYPH</name>
<dbReference type="Gene3D" id="3.60.21.10">
    <property type="match status" value="1"/>
</dbReference>
<dbReference type="GO" id="GO:0016787">
    <property type="term" value="F:hydrolase activity"/>
    <property type="evidence" value="ECO:0007669"/>
    <property type="project" value="UniProtKB-KW"/>
</dbReference>
<gene>
    <name evidence="6" type="ORF">DI595_05305</name>
</gene>
<evidence type="ECO:0000259" key="5">
    <source>
        <dbReference type="Pfam" id="PF00149"/>
    </source>
</evidence>